<sequence length="453" mass="50532">MLEAPLHEIVPDHLIAAFRKMWEVEGPDAISEVRKLMDVLAEDQDSDEVSRWVAKIIFGLVGQGPDLASWLEAVAVGSFQLRPDMDYAYSGELKSRARHLARQRPMFIGDIEAHRRAWAVEVNQVQAGGLLIAASALMKEMKKNVAAKAAIGPGWPLMVAVNDHFGANEMKALHQFGGEHRLHELLAFGARWALRRFITEFHPHGAPKTSRAADWRRSLPPGVDVRAYFGRPRRTTAAPTDEAAASTDGSYASVQRRILAGSWPSFLDFTALKTMLNTQEEARRAFEDDPFGSSGVPVEPLVPPLAWLTLYNAPSSEECFSRAMRAVARRRHREQLAAVGSPDVATEDYRMQVWLEHWIAEGGGIPKALPIRFFSYLEEEACLAFETKGEQWRGYPTWSGHGLLPREPSKLKPATLVDAQEMNPSEIVWVTPAREVDRILVNAQPDVESDTSE</sequence>
<gene>
    <name evidence="1" type="ORF">V6R86_01640</name>
</gene>
<dbReference type="EMBL" id="CP145607">
    <property type="protein sequence ID" value="WWM69432.1"/>
    <property type="molecule type" value="Genomic_DNA"/>
</dbReference>
<reference evidence="1 2" key="1">
    <citation type="submission" date="2024-02" db="EMBL/GenBank/DDBJ databases">
        <title>Full genome sequence of Sphingomonas kaistensis.</title>
        <authorList>
            <person name="Poletto B.L."/>
            <person name="Silva G."/>
            <person name="Galante D."/>
            <person name="Campos K.R."/>
            <person name="Santos M.B.N."/>
            <person name="Sacchi C.T."/>
        </authorList>
    </citation>
    <scope>NUCLEOTIDE SEQUENCE [LARGE SCALE GENOMIC DNA]</scope>
    <source>
        <strain evidence="1 2">MA4R</strain>
    </source>
</reference>
<evidence type="ECO:0000313" key="1">
    <source>
        <dbReference type="EMBL" id="WWM69432.1"/>
    </source>
</evidence>
<evidence type="ECO:0008006" key="3">
    <source>
        <dbReference type="Google" id="ProtNLM"/>
    </source>
</evidence>
<name>A0ABZ2FX66_9SPHN</name>
<keyword evidence="2" id="KW-1185">Reference proteome</keyword>
<organism evidence="1 2">
    <name type="scientific">Sphingomonas kaistensis</name>
    <dbReference type="NCBI Taxonomy" id="298708"/>
    <lineage>
        <taxon>Bacteria</taxon>
        <taxon>Pseudomonadati</taxon>
        <taxon>Pseudomonadota</taxon>
        <taxon>Alphaproteobacteria</taxon>
        <taxon>Sphingomonadales</taxon>
        <taxon>Sphingomonadaceae</taxon>
        <taxon>Sphingomonas</taxon>
    </lineage>
</organism>
<protein>
    <recommendedName>
        <fullName evidence="3">Zorya protein ZorC EH domain-containing protein</fullName>
    </recommendedName>
</protein>
<accession>A0ABZ2FX66</accession>
<dbReference type="Proteomes" id="UP001382935">
    <property type="component" value="Chromosome"/>
</dbReference>
<proteinExistence type="predicted"/>
<dbReference type="RefSeq" id="WP_338501468.1">
    <property type="nucleotide sequence ID" value="NZ_CP145607.1"/>
</dbReference>
<evidence type="ECO:0000313" key="2">
    <source>
        <dbReference type="Proteomes" id="UP001382935"/>
    </source>
</evidence>